<sequence>MIVSPFTADAVVRSGIARVTLAGELDMDTSRRVRDAVASCLATRPTSLCLDLTGISFCDCAGLNTLLTARITALEAGADFLVEGLGTPVARLLSLIGADTVFAGRQTPTSAGSPHRGTETVTARRDTAAATATSRVRDLLT</sequence>
<evidence type="ECO:0000256" key="2">
    <source>
        <dbReference type="RuleBase" id="RU003749"/>
    </source>
</evidence>
<dbReference type="Proteomes" id="UP001610818">
    <property type="component" value="Unassembled WGS sequence"/>
</dbReference>
<dbReference type="SUPFAM" id="SSF52091">
    <property type="entry name" value="SpoIIaa-like"/>
    <property type="match status" value="1"/>
</dbReference>
<dbReference type="InterPro" id="IPR003658">
    <property type="entry name" value="Anti-sigma_ant"/>
</dbReference>
<protein>
    <recommendedName>
        <fullName evidence="2">Anti-sigma factor antagonist</fullName>
    </recommendedName>
</protein>
<dbReference type="InterPro" id="IPR002645">
    <property type="entry name" value="STAS_dom"/>
</dbReference>
<dbReference type="PROSITE" id="PS50801">
    <property type="entry name" value="STAS"/>
    <property type="match status" value="1"/>
</dbReference>
<feature type="domain" description="STAS" evidence="4">
    <location>
        <begin position="6"/>
        <end position="132"/>
    </location>
</feature>
<dbReference type="RefSeq" id="WP_397713138.1">
    <property type="nucleotide sequence ID" value="NZ_JBIRGN010000003.1"/>
</dbReference>
<evidence type="ECO:0000256" key="1">
    <source>
        <dbReference type="ARBA" id="ARBA00009013"/>
    </source>
</evidence>
<name>A0ABW7QQE6_9ACTN</name>
<proteinExistence type="inferred from homology"/>
<dbReference type="InterPro" id="IPR036513">
    <property type="entry name" value="STAS_dom_sf"/>
</dbReference>
<accession>A0ABW7QQE6</accession>
<dbReference type="Pfam" id="PF13466">
    <property type="entry name" value="STAS_2"/>
    <property type="match status" value="1"/>
</dbReference>
<dbReference type="Gene3D" id="3.30.750.24">
    <property type="entry name" value="STAS domain"/>
    <property type="match status" value="1"/>
</dbReference>
<keyword evidence="6" id="KW-1185">Reference proteome</keyword>
<comment type="similarity">
    <text evidence="1 2">Belongs to the anti-sigma-factor antagonist family.</text>
</comment>
<feature type="compositionally biased region" description="Basic and acidic residues" evidence="3">
    <location>
        <begin position="116"/>
        <end position="127"/>
    </location>
</feature>
<evidence type="ECO:0000313" key="6">
    <source>
        <dbReference type="Proteomes" id="UP001610818"/>
    </source>
</evidence>
<comment type="caution">
    <text evidence="5">The sequence shown here is derived from an EMBL/GenBank/DDBJ whole genome shotgun (WGS) entry which is preliminary data.</text>
</comment>
<evidence type="ECO:0000259" key="4">
    <source>
        <dbReference type="PROSITE" id="PS50801"/>
    </source>
</evidence>
<dbReference type="PANTHER" id="PTHR33495">
    <property type="entry name" value="ANTI-SIGMA FACTOR ANTAGONIST TM_1081-RELATED-RELATED"/>
    <property type="match status" value="1"/>
</dbReference>
<organism evidence="5 6">
    <name type="scientific">Streptomyces longisporoflavus</name>
    <dbReference type="NCBI Taxonomy" id="28044"/>
    <lineage>
        <taxon>Bacteria</taxon>
        <taxon>Bacillati</taxon>
        <taxon>Actinomycetota</taxon>
        <taxon>Actinomycetes</taxon>
        <taxon>Kitasatosporales</taxon>
        <taxon>Streptomycetaceae</taxon>
        <taxon>Streptomyces</taxon>
    </lineage>
</organism>
<dbReference type="InterPro" id="IPR058548">
    <property type="entry name" value="MlaB-like_STAS"/>
</dbReference>
<dbReference type="EMBL" id="JBIRGQ010000003">
    <property type="protein sequence ID" value="MFH8547192.1"/>
    <property type="molecule type" value="Genomic_DNA"/>
</dbReference>
<dbReference type="NCBIfam" id="TIGR00377">
    <property type="entry name" value="ant_ant_sig"/>
    <property type="match status" value="1"/>
</dbReference>
<feature type="region of interest" description="Disordered" evidence="3">
    <location>
        <begin position="106"/>
        <end position="141"/>
    </location>
</feature>
<dbReference type="PANTHER" id="PTHR33495:SF2">
    <property type="entry name" value="ANTI-SIGMA FACTOR ANTAGONIST TM_1081-RELATED"/>
    <property type="match status" value="1"/>
</dbReference>
<reference evidence="5 6" key="1">
    <citation type="submission" date="2024-10" db="EMBL/GenBank/DDBJ databases">
        <title>The Natural Products Discovery Center: Release of the First 8490 Sequenced Strains for Exploring Actinobacteria Biosynthetic Diversity.</title>
        <authorList>
            <person name="Kalkreuter E."/>
            <person name="Kautsar S.A."/>
            <person name="Yang D."/>
            <person name="Bader C.D."/>
            <person name="Teijaro C.N."/>
            <person name="Fluegel L."/>
            <person name="Davis C.M."/>
            <person name="Simpson J.R."/>
            <person name="Lauterbach L."/>
            <person name="Steele A.D."/>
            <person name="Gui C."/>
            <person name="Meng S."/>
            <person name="Li G."/>
            <person name="Viehrig K."/>
            <person name="Ye F."/>
            <person name="Su P."/>
            <person name="Kiefer A.F."/>
            <person name="Nichols A."/>
            <person name="Cepeda A.J."/>
            <person name="Yan W."/>
            <person name="Fan B."/>
            <person name="Jiang Y."/>
            <person name="Adhikari A."/>
            <person name="Zheng C.-J."/>
            <person name="Schuster L."/>
            <person name="Cowan T.M."/>
            <person name="Smanski M.J."/>
            <person name="Chevrette M.G."/>
            <person name="De Carvalho L.P.S."/>
            <person name="Shen B."/>
        </authorList>
    </citation>
    <scope>NUCLEOTIDE SEQUENCE [LARGE SCALE GENOMIC DNA]</scope>
    <source>
        <strain evidence="5 6">NPDC017990</strain>
    </source>
</reference>
<dbReference type="CDD" id="cd07043">
    <property type="entry name" value="STAS_anti-anti-sigma_factors"/>
    <property type="match status" value="1"/>
</dbReference>
<evidence type="ECO:0000313" key="5">
    <source>
        <dbReference type="EMBL" id="MFH8547192.1"/>
    </source>
</evidence>
<evidence type="ECO:0000256" key="3">
    <source>
        <dbReference type="SAM" id="MobiDB-lite"/>
    </source>
</evidence>
<gene>
    <name evidence="5" type="ORF">ACH4F9_19510</name>
</gene>